<evidence type="ECO:0000256" key="7">
    <source>
        <dbReference type="ARBA" id="ARBA00022694"/>
    </source>
</evidence>
<feature type="binding site" evidence="14">
    <location>
        <position position="116"/>
    </location>
    <ligand>
        <name>L-threonine</name>
        <dbReference type="ChEBI" id="CHEBI:57926"/>
    </ligand>
</feature>
<keyword evidence="5 13" id="KW-0963">Cytoplasm</keyword>
<dbReference type="PANTHER" id="PTHR17490">
    <property type="entry name" value="SUA5"/>
    <property type="match status" value="1"/>
</dbReference>
<sequence length="330" mass="36855">MQDNKDNSQLVEIAVSLLEAGNIVAVPTETVYGLACAINKQEAINLVYKIKNRPTQHPLIVHIAKADDLSNYAKDIPSYVSLLTNSLWPGPLTLVLKKSENVPDAITGGQDSVAIRTPAQPLLQQIIDQLGVPIAAPSANKFGGISPTEASHVIAEFGNQIKVIDGGRCQHGIESTIIDVRDHKTCTILRPGPISKGMLEKILSFNSEPVDIIDIQDKSIRFPGKYDKHYAPRKKLISFKNVYELSKLKEKHPEPYVIHHTPFTLESIKSYQIDSEAIIYSREIYKALRIADESMCEVILIERPPLNNDWLAINDRLNRAITLHYREIID</sequence>
<feature type="binding site" evidence="14">
    <location>
        <position position="30"/>
    </location>
    <ligand>
        <name>L-threonine</name>
        <dbReference type="ChEBI" id="CHEBI:57926"/>
    </ligand>
</feature>
<dbReference type="GO" id="GO:0061710">
    <property type="term" value="F:L-threonylcarbamoyladenylate synthase"/>
    <property type="evidence" value="ECO:0007669"/>
    <property type="project" value="UniProtKB-EC"/>
</dbReference>
<dbReference type="Gene3D" id="3.40.50.11030">
    <property type="entry name" value="Threonylcarbamoyl-AMP synthase, C-terminal domain"/>
    <property type="match status" value="1"/>
</dbReference>
<dbReference type="GO" id="GO:0003725">
    <property type="term" value="F:double-stranded RNA binding"/>
    <property type="evidence" value="ECO:0007669"/>
    <property type="project" value="UniProtKB-UniRule"/>
</dbReference>
<evidence type="ECO:0000256" key="4">
    <source>
        <dbReference type="ARBA" id="ARBA00015492"/>
    </source>
</evidence>
<feature type="binding site" evidence="14">
    <location>
        <position position="136"/>
    </location>
    <ligand>
        <name>L-threonine</name>
        <dbReference type="ChEBI" id="CHEBI:57926"/>
    </ligand>
</feature>
<evidence type="ECO:0000256" key="3">
    <source>
        <dbReference type="ARBA" id="ARBA00012584"/>
    </source>
</evidence>
<evidence type="ECO:0000313" key="17">
    <source>
        <dbReference type="Proteomes" id="UP000236655"/>
    </source>
</evidence>
<dbReference type="FunFam" id="3.90.870.10:FF:000009">
    <property type="entry name" value="Threonylcarbamoyl-AMP synthase, putative"/>
    <property type="match status" value="1"/>
</dbReference>
<evidence type="ECO:0000256" key="13">
    <source>
        <dbReference type="PIRNR" id="PIRNR004930"/>
    </source>
</evidence>
<evidence type="ECO:0000256" key="2">
    <source>
        <dbReference type="ARBA" id="ARBA00007663"/>
    </source>
</evidence>
<evidence type="ECO:0000256" key="12">
    <source>
        <dbReference type="ARBA" id="ARBA00048366"/>
    </source>
</evidence>
<keyword evidence="7 13" id="KW-0819">tRNA processing</keyword>
<comment type="catalytic activity">
    <reaction evidence="12 13">
        <text>L-threonine + hydrogencarbonate + ATP = L-threonylcarbamoyladenylate + diphosphate + H2O</text>
        <dbReference type="Rhea" id="RHEA:36407"/>
        <dbReference type="ChEBI" id="CHEBI:15377"/>
        <dbReference type="ChEBI" id="CHEBI:17544"/>
        <dbReference type="ChEBI" id="CHEBI:30616"/>
        <dbReference type="ChEBI" id="CHEBI:33019"/>
        <dbReference type="ChEBI" id="CHEBI:57926"/>
        <dbReference type="ChEBI" id="CHEBI:73682"/>
        <dbReference type="EC" id="2.7.7.87"/>
    </reaction>
</comment>
<dbReference type="GO" id="GO:0005524">
    <property type="term" value="F:ATP binding"/>
    <property type="evidence" value="ECO:0007669"/>
    <property type="project" value="UniProtKB-UniRule"/>
</dbReference>
<feature type="binding site" evidence="14">
    <location>
        <position position="62"/>
    </location>
    <ligand>
        <name>L-threonine</name>
        <dbReference type="ChEBI" id="CHEBI:57926"/>
    </ligand>
</feature>
<dbReference type="InterPro" id="IPR006070">
    <property type="entry name" value="Sua5-like_dom"/>
</dbReference>
<dbReference type="KEGG" id="nba:CUN60_03225"/>
<evidence type="ECO:0000256" key="1">
    <source>
        <dbReference type="ARBA" id="ARBA00004496"/>
    </source>
</evidence>
<reference evidence="17" key="1">
    <citation type="submission" date="2017-11" db="EMBL/GenBank/DDBJ databases">
        <authorList>
            <person name="Chan K.G."/>
            <person name="Lee L.S."/>
        </authorList>
    </citation>
    <scope>NUCLEOTIDE SEQUENCE [LARGE SCALE GENOMIC DNA]</scope>
    <source>
        <strain evidence="17">DSM 100970</strain>
    </source>
</reference>
<dbReference type="NCBIfam" id="TIGR00057">
    <property type="entry name" value="L-threonylcarbamoyladenylate synthase"/>
    <property type="match status" value="1"/>
</dbReference>
<dbReference type="InterPro" id="IPR010923">
    <property type="entry name" value="T(6)A37_SUA5"/>
</dbReference>
<evidence type="ECO:0000313" key="16">
    <source>
        <dbReference type="EMBL" id="AUR51350.1"/>
    </source>
</evidence>
<dbReference type="GO" id="GO:0005737">
    <property type="term" value="C:cytoplasm"/>
    <property type="evidence" value="ECO:0007669"/>
    <property type="project" value="UniProtKB-SubCell"/>
</dbReference>
<evidence type="ECO:0000256" key="11">
    <source>
        <dbReference type="ARBA" id="ARBA00029774"/>
    </source>
</evidence>
<protein>
    <recommendedName>
        <fullName evidence="4 13">Threonylcarbamoyl-AMP synthase</fullName>
        <shortName evidence="13">TC-AMP synthase</shortName>
        <ecNumber evidence="3 13">2.7.7.87</ecNumber>
    </recommendedName>
    <alternativeName>
        <fullName evidence="11 13">L-threonylcarbamoyladenylate synthase</fullName>
    </alternativeName>
</protein>
<dbReference type="InterPro" id="IPR038385">
    <property type="entry name" value="Sua5/YwlC_C"/>
</dbReference>
<accession>A0A2I7N4G0</accession>
<evidence type="ECO:0000256" key="6">
    <source>
        <dbReference type="ARBA" id="ARBA00022679"/>
    </source>
</evidence>
<feature type="binding site" evidence="14">
    <location>
        <position position="138"/>
    </location>
    <ligand>
        <name>ATP</name>
        <dbReference type="ChEBI" id="CHEBI:30616"/>
    </ligand>
</feature>
<evidence type="ECO:0000256" key="9">
    <source>
        <dbReference type="ARBA" id="ARBA00022741"/>
    </source>
</evidence>
<keyword evidence="6 13" id="KW-0808">Transferase</keyword>
<comment type="function">
    <text evidence="13">Required for the formation of a threonylcarbamoyl group on adenosine at position 37 (t(6)A37) in tRNAs that read codons beginning with adenine.</text>
</comment>
<dbReference type="InterPro" id="IPR017945">
    <property type="entry name" value="DHBP_synth_RibB-like_a/b_dom"/>
</dbReference>
<dbReference type="SUPFAM" id="SSF55821">
    <property type="entry name" value="YrdC/RibB"/>
    <property type="match status" value="1"/>
</dbReference>
<dbReference type="InterPro" id="IPR005145">
    <property type="entry name" value="Sua5_C"/>
</dbReference>
<evidence type="ECO:0000256" key="14">
    <source>
        <dbReference type="PIRSR" id="PIRSR004930-1"/>
    </source>
</evidence>
<evidence type="ECO:0000256" key="5">
    <source>
        <dbReference type="ARBA" id="ARBA00022490"/>
    </source>
</evidence>
<dbReference type="Proteomes" id="UP000236655">
    <property type="component" value="Chromosome"/>
</dbReference>
<comment type="similarity">
    <text evidence="2 13">Belongs to the SUA5 family.</text>
</comment>
<dbReference type="GO" id="GO:0008033">
    <property type="term" value="P:tRNA processing"/>
    <property type="evidence" value="ECO:0007669"/>
    <property type="project" value="UniProtKB-KW"/>
</dbReference>
<proteinExistence type="inferred from homology"/>
<keyword evidence="10 13" id="KW-0067">ATP-binding</keyword>
<dbReference type="GO" id="GO:0000049">
    <property type="term" value="F:tRNA binding"/>
    <property type="evidence" value="ECO:0007669"/>
    <property type="project" value="TreeGrafter"/>
</dbReference>
<dbReference type="InterPro" id="IPR050156">
    <property type="entry name" value="TC-AMP_synthase_SUA5"/>
</dbReference>
<organism evidence="16 17">
    <name type="scientific">Aquella oligotrophica</name>
    <dbReference type="NCBI Taxonomy" id="2067065"/>
    <lineage>
        <taxon>Bacteria</taxon>
        <taxon>Pseudomonadati</taxon>
        <taxon>Pseudomonadota</taxon>
        <taxon>Betaproteobacteria</taxon>
        <taxon>Neisseriales</taxon>
        <taxon>Neisseriaceae</taxon>
        <taxon>Aquella</taxon>
    </lineage>
</organism>
<dbReference type="OrthoDB" id="9814580at2"/>
<feature type="binding site" evidence="14">
    <location>
        <position position="53"/>
    </location>
    <ligand>
        <name>ATP</name>
        <dbReference type="ChEBI" id="CHEBI:30616"/>
    </ligand>
</feature>
<dbReference type="RefSeq" id="WP_102950650.1">
    <property type="nucleotide sequence ID" value="NZ_CP024847.1"/>
</dbReference>
<dbReference type="Pfam" id="PF03481">
    <property type="entry name" value="Sua5_C"/>
    <property type="match status" value="1"/>
</dbReference>
<name>A0A2I7N4G0_9NEIS</name>
<gene>
    <name evidence="16" type="ORF">CUN60_03225</name>
</gene>
<evidence type="ECO:0000256" key="8">
    <source>
        <dbReference type="ARBA" id="ARBA00022695"/>
    </source>
</evidence>
<evidence type="ECO:0000259" key="15">
    <source>
        <dbReference type="PROSITE" id="PS51163"/>
    </source>
</evidence>
<feature type="binding site" evidence="14">
    <location>
        <position position="146"/>
    </location>
    <ligand>
        <name>ATP</name>
        <dbReference type="ChEBI" id="CHEBI:30616"/>
    </ligand>
</feature>
<dbReference type="PROSITE" id="PS51163">
    <property type="entry name" value="YRDC"/>
    <property type="match status" value="1"/>
</dbReference>
<keyword evidence="17" id="KW-1185">Reference proteome</keyword>
<dbReference type="Pfam" id="PF01300">
    <property type="entry name" value="Sua5_yciO_yrdC"/>
    <property type="match status" value="1"/>
</dbReference>
<dbReference type="EC" id="2.7.7.87" evidence="3 13"/>
<feature type="binding site" evidence="14">
    <location>
        <position position="190"/>
    </location>
    <ligand>
        <name>ATP</name>
        <dbReference type="ChEBI" id="CHEBI:30616"/>
    </ligand>
</feature>
<dbReference type="PANTHER" id="PTHR17490:SF16">
    <property type="entry name" value="THREONYLCARBAMOYL-AMP SYNTHASE"/>
    <property type="match status" value="1"/>
</dbReference>
<dbReference type="Gene3D" id="3.90.870.10">
    <property type="entry name" value="DHBP synthase"/>
    <property type="match status" value="1"/>
</dbReference>
<keyword evidence="8 13" id="KW-0548">Nucleotidyltransferase</keyword>
<feature type="binding site" evidence="14">
    <location>
        <position position="175"/>
    </location>
    <ligand>
        <name>L-threonine</name>
        <dbReference type="ChEBI" id="CHEBI:57926"/>
    </ligand>
</feature>
<comment type="subcellular location">
    <subcellularLocation>
        <location evidence="1 13">Cytoplasm</location>
    </subcellularLocation>
</comment>
<dbReference type="EMBL" id="CP024847">
    <property type="protein sequence ID" value="AUR51350.1"/>
    <property type="molecule type" value="Genomic_DNA"/>
</dbReference>
<feature type="domain" description="YrdC-like" evidence="15">
    <location>
        <begin position="8"/>
        <end position="194"/>
    </location>
</feature>
<keyword evidence="9 13" id="KW-0547">Nucleotide-binding</keyword>
<dbReference type="AlphaFoldDB" id="A0A2I7N4G0"/>
<evidence type="ECO:0000256" key="10">
    <source>
        <dbReference type="ARBA" id="ARBA00022840"/>
    </source>
</evidence>
<dbReference type="PIRSF" id="PIRSF004930">
    <property type="entry name" value="Tln_factor_SUA5"/>
    <property type="match status" value="1"/>
</dbReference>
<feature type="binding site" evidence="14">
    <location>
        <position position="230"/>
    </location>
    <ligand>
        <name>ATP</name>
        <dbReference type="ChEBI" id="CHEBI:30616"/>
    </ligand>
</feature>
<dbReference type="GO" id="GO:0006450">
    <property type="term" value="P:regulation of translational fidelity"/>
    <property type="evidence" value="ECO:0007669"/>
    <property type="project" value="TreeGrafter"/>
</dbReference>